<feature type="region of interest" description="Disordered" evidence="1">
    <location>
        <begin position="1"/>
        <end position="41"/>
    </location>
</feature>
<comment type="caution">
    <text evidence="2">The sequence shown here is derived from an EMBL/GenBank/DDBJ whole genome shotgun (WGS) entry which is preliminary data.</text>
</comment>
<dbReference type="EMBL" id="NIDE01000005">
    <property type="protein sequence ID" value="OWK41835.1"/>
    <property type="molecule type" value="Genomic_DNA"/>
</dbReference>
<gene>
    <name evidence="2" type="ORF">FRUB_03913</name>
</gene>
<evidence type="ECO:0000313" key="3">
    <source>
        <dbReference type="Proteomes" id="UP000214646"/>
    </source>
</evidence>
<evidence type="ECO:0000256" key="1">
    <source>
        <dbReference type="SAM" id="MobiDB-lite"/>
    </source>
</evidence>
<organism evidence="2 3">
    <name type="scientific">Fimbriiglobus ruber</name>
    <dbReference type="NCBI Taxonomy" id="1908690"/>
    <lineage>
        <taxon>Bacteria</taxon>
        <taxon>Pseudomonadati</taxon>
        <taxon>Planctomycetota</taxon>
        <taxon>Planctomycetia</taxon>
        <taxon>Gemmatales</taxon>
        <taxon>Gemmataceae</taxon>
        <taxon>Fimbriiglobus</taxon>
    </lineage>
</organism>
<keyword evidence="3" id="KW-1185">Reference proteome</keyword>
<protein>
    <submittedName>
        <fullName evidence="2">Uncharacterized protein</fullName>
    </submittedName>
</protein>
<dbReference type="AlphaFoldDB" id="A0A225DZN7"/>
<evidence type="ECO:0000313" key="2">
    <source>
        <dbReference type="EMBL" id="OWK41835.1"/>
    </source>
</evidence>
<reference evidence="3" key="1">
    <citation type="submission" date="2017-06" db="EMBL/GenBank/DDBJ databases">
        <title>Genome analysis of Fimbriiglobus ruber SP5, the first member of the order Planctomycetales with confirmed chitinolytic capability.</title>
        <authorList>
            <person name="Ravin N.V."/>
            <person name="Rakitin A.L."/>
            <person name="Ivanova A.A."/>
            <person name="Beletsky A.V."/>
            <person name="Kulichevskaya I.S."/>
            <person name="Mardanov A.V."/>
            <person name="Dedysh S.N."/>
        </authorList>
    </citation>
    <scope>NUCLEOTIDE SEQUENCE [LARGE SCALE GENOMIC DNA]</scope>
    <source>
        <strain evidence="3">SP5</strain>
    </source>
</reference>
<accession>A0A225DZN7</accession>
<proteinExistence type="predicted"/>
<name>A0A225DZN7_9BACT</name>
<sequence length="41" mass="4503">MMAAGVGDPEMGLRGRCPRRHHASEPHPETFPVPLDSHDNP</sequence>
<dbReference type="Proteomes" id="UP000214646">
    <property type="component" value="Unassembled WGS sequence"/>
</dbReference>